<sequence>MLSGSTVSLVMPCRNEAKHLAQMVADIPDFYDEIICVSNKSSDDTVEVGREIERSNPRFEMLVDDRVASGIGYGFAHMTGINKAKSSIIVCADSDGTYPIEDLPRIMGVMKERGLSFASCSRYPDKNIPLKLQLGVKILNFEMFLLYAKVIHDSLSGMWVFERDVVPSLHLTEGDWNLSPQIKLNAHKYLGPRFGEVRIRQGIRFGETKQSYLKTGFGHLKWIFKNRFIQRKGIQPAD</sequence>
<organism evidence="3 4">
    <name type="scientific">Bifidobacterium [indicum] DSM 20214 = LMG 11587</name>
    <dbReference type="NCBI Taxonomy" id="1341694"/>
    <lineage>
        <taxon>Bacteria</taxon>
        <taxon>Bacillati</taxon>
        <taxon>Actinomycetota</taxon>
        <taxon>Actinomycetes</taxon>
        <taxon>Bifidobacteriales</taxon>
        <taxon>Bifidobacteriaceae</taxon>
        <taxon>Bifidobacterium</taxon>
    </lineage>
</organism>
<protein>
    <submittedName>
        <fullName evidence="3">Glycosyl transferase family protein</fullName>
    </submittedName>
</protein>
<dbReference type="Gene3D" id="3.90.550.10">
    <property type="entry name" value="Spore Coat Polysaccharide Biosynthesis Protein SpsA, Chain A"/>
    <property type="match status" value="1"/>
</dbReference>
<comment type="similarity">
    <text evidence="1">Belongs to the glycosyltransferase 2 family.</text>
</comment>
<evidence type="ECO:0000313" key="3">
    <source>
        <dbReference type="EMBL" id="AIC91440.1"/>
    </source>
</evidence>
<dbReference type="InterPro" id="IPR001173">
    <property type="entry name" value="Glyco_trans_2-like"/>
</dbReference>
<dbReference type="GeneID" id="91565654"/>
<keyword evidence="3" id="KW-0808">Transferase</keyword>
<dbReference type="OrthoDB" id="9797819at2"/>
<dbReference type="InterPro" id="IPR050256">
    <property type="entry name" value="Glycosyltransferase_2"/>
</dbReference>
<dbReference type="Proteomes" id="UP000028569">
    <property type="component" value="Chromosome"/>
</dbReference>
<name>A0A087VSV2_9BIFI</name>
<proteinExistence type="inferred from homology"/>
<dbReference type="Pfam" id="PF00535">
    <property type="entry name" value="Glycos_transf_2"/>
    <property type="match status" value="1"/>
</dbReference>
<evidence type="ECO:0000256" key="1">
    <source>
        <dbReference type="ARBA" id="ARBA00006739"/>
    </source>
</evidence>
<dbReference type="GO" id="GO:0016740">
    <property type="term" value="F:transferase activity"/>
    <property type="evidence" value="ECO:0007669"/>
    <property type="project" value="UniProtKB-KW"/>
</dbReference>
<dbReference type="RefSeq" id="WP_033491357.1">
    <property type="nucleotide sequence ID" value="NZ_CP006018.1"/>
</dbReference>
<dbReference type="KEGG" id="bii:BINDI_0154"/>
<evidence type="ECO:0000259" key="2">
    <source>
        <dbReference type="Pfam" id="PF00535"/>
    </source>
</evidence>
<evidence type="ECO:0000313" key="4">
    <source>
        <dbReference type="Proteomes" id="UP000028569"/>
    </source>
</evidence>
<dbReference type="AlphaFoldDB" id="A0A087VSV2"/>
<keyword evidence="4" id="KW-1185">Reference proteome</keyword>
<dbReference type="InterPro" id="IPR029044">
    <property type="entry name" value="Nucleotide-diphossugar_trans"/>
</dbReference>
<dbReference type="PANTHER" id="PTHR48090">
    <property type="entry name" value="UNDECAPRENYL-PHOSPHATE 4-DEOXY-4-FORMAMIDO-L-ARABINOSE TRANSFERASE-RELATED"/>
    <property type="match status" value="1"/>
</dbReference>
<dbReference type="SUPFAM" id="SSF53448">
    <property type="entry name" value="Nucleotide-diphospho-sugar transferases"/>
    <property type="match status" value="1"/>
</dbReference>
<accession>A0A087VSV2</accession>
<reference evidence="3 4" key="1">
    <citation type="journal article" date="2014" name="Appl. Environ. Microbiol.">
        <title>Genomic encyclopedia of type strains of the genus Bifidobacterium.</title>
        <authorList>
            <person name="Milani C."/>
            <person name="Lugli G.A."/>
            <person name="Duranti S."/>
            <person name="Turroni F."/>
            <person name="Bottacini F."/>
            <person name="Mangifesta M."/>
            <person name="Sanchez B."/>
            <person name="Viappiani A."/>
            <person name="Mancabelli L."/>
            <person name="Taminiau B."/>
            <person name="Delcenserie V."/>
            <person name="Barrangou R."/>
            <person name="Margolles A."/>
            <person name="van Sinderen D."/>
            <person name="Ventura M."/>
        </authorList>
    </citation>
    <scope>NUCLEOTIDE SEQUENCE [LARGE SCALE GENOMIC DNA]</scope>
    <source>
        <strain evidence="3 4">LMG 11587</strain>
    </source>
</reference>
<dbReference type="PANTHER" id="PTHR48090:SF7">
    <property type="entry name" value="RFBJ PROTEIN"/>
    <property type="match status" value="1"/>
</dbReference>
<gene>
    <name evidence="3" type="ORF">BINDI_0154</name>
</gene>
<dbReference type="CDD" id="cd04179">
    <property type="entry name" value="DPM_DPG-synthase_like"/>
    <property type="match status" value="1"/>
</dbReference>
<dbReference type="EMBL" id="CP006018">
    <property type="protein sequence ID" value="AIC91440.1"/>
    <property type="molecule type" value="Genomic_DNA"/>
</dbReference>
<dbReference type="HOGENOM" id="CLU_033536_7_3_11"/>
<feature type="domain" description="Glycosyltransferase 2-like" evidence="2">
    <location>
        <begin position="8"/>
        <end position="166"/>
    </location>
</feature>